<dbReference type="InterPro" id="IPR013083">
    <property type="entry name" value="Znf_RING/FYVE/PHD"/>
</dbReference>
<feature type="coiled-coil region" evidence="9">
    <location>
        <begin position="59"/>
        <end position="155"/>
    </location>
</feature>
<feature type="domain" description="RING-type" evidence="11">
    <location>
        <begin position="547"/>
        <end position="799"/>
    </location>
</feature>
<comment type="catalytic activity">
    <reaction evidence="1">
        <text>[E2 ubiquitin-conjugating enzyme]-S-ubiquitinyl-L-cysteine + [acceptor protein]-L-lysine = [E2 ubiquitin-conjugating enzyme]-L-cysteine + [acceptor protein]-N(6)-ubiquitinyl-L-lysine.</text>
        <dbReference type="EC" id="2.3.2.31"/>
    </reaction>
</comment>
<keyword evidence="7" id="KW-0833">Ubl conjugation pathway</keyword>
<keyword evidence="9" id="KW-0175">Coiled coil</keyword>
<protein>
    <recommendedName>
        <fullName evidence="2">RBR-type E3 ubiquitin transferase</fullName>
        <ecNumber evidence="2">2.3.2.31</ecNumber>
    </recommendedName>
</protein>
<dbReference type="Gene3D" id="1.20.120.1750">
    <property type="match status" value="1"/>
</dbReference>
<dbReference type="Pfam" id="PF22191">
    <property type="entry name" value="IBR_1"/>
    <property type="match status" value="1"/>
</dbReference>
<keyword evidence="3" id="KW-0808">Transferase</keyword>
<dbReference type="InterPro" id="IPR044066">
    <property type="entry name" value="TRIAD_supradom"/>
</dbReference>
<evidence type="ECO:0000256" key="10">
    <source>
        <dbReference type="SAM" id="MobiDB-lite"/>
    </source>
</evidence>
<dbReference type="InterPro" id="IPR002867">
    <property type="entry name" value="IBR_dom"/>
</dbReference>
<evidence type="ECO:0000256" key="4">
    <source>
        <dbReference type="ARBA" id="ARBA00022723"/>
    </source>
</evidence>
<feature type="compositionally biased region" description="Basic and acidic residues" evidence="10">
    <location>
        <begin position="261"/>
        <end position="275"/>
    </location>
</feature>
<evidence type="ECO:0000256" key="5">
    <source>
        <dbReference type="ARBA" id="ARBA00022737"/>
    </source>
</evidence>
<gene>
    <name evidence="12" type="ORF">BKA59DRAFT_486450</name>
</gene>
<reference evidence="12" key="1">
    <citation type="journal article" date="2021" name="Nat. Commun.">
        <title>Genetic determinants of endophytism in the Arabidopsis root mycobiome.</title>
        <authorList>
            <person name="Mesny F."/>
            <person name="Miyauchi S."/>
            <person name="Thiergart T."/>
            <person name="Pickel B."/>
            <person name="Atanasova L."/>
            <person name="Karlsson M."/>
            <person name="Huettel B."/>
            <person name="Barry K.W."/>
            <person name="Haridas S."/>
            <person name="Chen C."/>
            <person name="Bauer D."/>
            <person name="Andreopoulos W."/>
            <person name="Pangilinan J."/>
            <person name="LaButti K."/>
            <person name="Riley R."/>
            <person name="Lipzen A."/>
            <person name="Clum A."/>
            <person name="Drula E."/>
            <person name="Henrissat B."/>
            <person name="Kohler A."/>
            <person name="Grigoriev I.V."/>
            <person name="Martin F.M."/>
            <person name="Hacquard S."/>
        </authorList>
    </citation>
    <scope>NUCLEOTIDE SEQUENCE</scope>
    <source>
        <strain evidence="12">MPI-SDFR-AT-0068</strain>
    </source>
</reference>
<dbReference type="EMBL" id="JAGPXF010000007">
    <property type="protein sequence ID" value="KAH7236179.1"/>
    <property type="molecule type" value="Genomic_DNA"/>
</dbReference>
<keyword evidence="6" id="KW-0863">Zinc-finger</keyword>
<organism evidence="12 13">
    <name type="scientific">Fusarium tricinctum</name>
    <dbReference type="NCBI Taxonomy" id="61284"/>
    <lineage>
        <taxon>Eukaryota</taxon>
        <taxon>Fungi</taxon>
        <taxon>Dikarya</taxon>
        <taxon>Ascomycota</taxon>
        <taxon>Pezizomycotina</taxon>
        <taxon>Sordariomycetes</taxon>
        <taxon>Hypocreomycetidae</taxon>
        <taxon>Hypocreales</taxon>
        <taxon>Nectriaceae</taxon>
        <taxon>Fusarium</taxon>
        <taxon>Fusarium tricinctum species complex</taxon>
    </lineage>
</organism>
<evidence type="ECO:0000256" key="3">
    <source>
        <dbReference type="ARBA" id="ARBA00022679"/>
    </source>
</evidence>
<dbReference type="GO" id="GO:0016567">
    <property type="term" value="P:protein ubiquitination"/>
    <property type="evidence" value="ECO:0007669"/>
    <property type="project" value="InterPro"/>
</dbReference>
<dbReference type="SUPFAM" id="SSF57850">
    <property type="entry name" value="RING/U-box"/>
    <property type="match status" value="3"/>
</dbReference>
<feature type="compositionally biased region" description="Polar residues" evidence="10">
    <location>
        <begin position="276"/>
        <end position="285"/>
    </location>
</feature>
<evidence type="ECO:0000259" key="11">
    <source>
        <dbReference type="PROSITE" id="PS51873"/>
    </source>
</evidence>
<dbReference type="GO" id="GO:0008270">
    <property type="term" value="F:zinc ion binding"/>
    <property type="evidence" value="ECO:0007669"/>
    <property type="project" value="UniProtKB-KW"/>
</dbReference>
<evidence type="ECO:0000313" key="13">
    <source>
        <dbReference type="Proteomes" id="UP000813427"/>
    </source>
</evidence>
<evidence type="ECO:0000256" key="9">
    <source>
        <dbReference type="SAM" id="Coils"/>
    </source>
</evidence>
<evidence type="ECO:0000256" key="8">
    <source>
        <dbReference type="ARBA" id="ARBA00022833"/>
    </source>
</evidence>
<evidence type="ECO:0000256" key="2">
    <source>
        <dbReference type="ARBA" id="ARBA00012251"/>
    </source>
</evidence>
<dbReference type="Gene3D" id="3.30.40.10">
    <property type="entry name" value="Zinc/RING finger domain, C3HC4 (zinc finger)"/>
    <property type="match status" value="1"/>
</dbReference>
<dbReference type="CDD" id="cd20335">
    <property type="entry name" value="BRcat_RBR"/>
    <property type="match status" value="1"/>
</dbReference>
<dbReference type="InterPro" id="IPR031127">
    <property type="entry name" value="E3_UB_ligase_RBR"/>
</dbReference>
<keyword evidence="5" id="KW-0677">Repeat</keyword>
<dbReference type="OrthoDB" id="1431934at2759"/>
<evidence type="ECO:0000313" key="12">
    <source>
        <dbReference type="EMBL" id="KAH7236179.1"/>
    </source>
</evidence>
<keyword evidence="13" id="KW-1185">Reference proteome</keyword>
<keyword evidence="4" id="KW-0479">Metal-binding</keyword>
<sequence>MSKLRRSISDVFRHKKSSSSRIENLPPVPELTNYDRYVARDLEDEDTIAAMGPFVQEEHQLQEAVMESLRDRNATLEQEKNRQTSRALHLEQQMRVKVDEIERLKLRLNHLEVDRTWTQQSEATIQRLENENQTIKRERSQLSRQTAELKQNLKEYQVYFVKMSDTQAQLQEENRDLLETNDSPIERVRQEKIALKRRVKVLEKGMADKQAEYERQDTALAELHQQKSGMEEENKELTERMAIMVQEIEHAKTLVDQYQRQLERQQQTHDREMQEAQHNPWSNPTPRMILISEFLSQMFPEASTAAQTAQATQFLQSCSMATLTETLLDLHLSSQQARRFAENASNNPLSLSVCDVCQLPRFSPKGNTQTRVRVNEFLRSAQPTSCCSKSICKGCYLNSLAHALESGWWHNLGSRSWLRCPMPSCQHALPLTHRGALENLLRQLGDTDTENKMTMYDRILSFRSSLHRLDPRPSDEALQVAADLHTQLATVGRMYSLFDPVHANREPDDAGRIPPFNAGKIRMIKVDHGASSITVPLFMRFIKRQRTPKECAVCTDEFFDVCYNSMEEWLDLCAGFHGEWMWKILLFPVKLGSECGHEIDFCTGCLQQHLKTQLQQYGRNRCDQLACPSDGCARRLSYEEIRLYAEDETFAEYDRYLSLNTLSRLPSFRWCLGPDCSNGQLYDDEGVMDPHIRCEECGFEMCYTHSIPWHEGQTCEQFDSVRQHGDPEFQQTQDWITNNTKPCPNCRENIQKGEYCFHMTCSNCHFEFCWECLADWSRISPSPTQHNPNAHGEGCPFRTNGLTPMQISGTSLQEALRRRR</sequence>
<dbReference type="Proteomes" id="UP000813427">
    <property type="component" value="Unassembled WGS sequence"/>
</dbReference>
<dbReference type="PROSITE" id="PS51873">
    <property type="entry name" value="TRIAD"/>
    <property type="match status" value="1"/>
</dbReference>
<dbReference type="Pfam" id="PF01485">
    <property type="entry name" value="IBR"/>
    <property type="match status" value="1"/>
</dbReference>
<dbReference type="EC" id="2.3.2.31" evidence="2"/>
<evidence type="ECO:0000256" key="1">
    <source>
        <dbReference type="ARBA" id="ARBA00001798"/>
    </source>
</evidence>
<evidence type="ECO:0000256" key="7">
    <source>
        <dbReference type="ARBA" id="ARBA00022786"/>
    </source>
</evidence>
<accession>A0A8K0RNK1</accession>
<proteinExistence type="predicted"/>
<evidence type="ECO:0000256" key="6">
    <source>
        <dbReference type="ARBA" id="ARBA00022771"/>
    </source>
</evidence>
<dbReference type="SMART" id="SM00647">
    <property type="entry name" value="IBR"/>
    <property type="match status" value="2"/>
</dbReference>
<dbReference type="PANTHER" id="PTHR11685">
    <property type="entry name" value="RBR FAMILY RING FINGER AND IBR DOMAIN-CONTAINING"/>
    <property type="match status" value="1"/>
</dbReference>
<dbReference type="GO" id="GO:0061630">
    <property type="term" value="F:ubiquitin protein ligase activity"/>
    <property type="evidence" value="ECO:0007669"/>
    <property type="project" value="UniProtKB-EC"/>
</dbReference>
<keyword evidence="8" id="KW-0862">Zinc</keyword>
<dbReference type="AlphaFoldDB" id="A0A8K0RNK1"/>
<feature type="region of interest" description="Disordered" evidence="10">
    <location>
        <begin position="261"/>
        <end position="285"/>
    </location>
</feature>
<name>A0A8K0RNK1_9HYPO</name>
<comment type="caution">
    <text evidence="12">The sequence shown here is derived from an EMBL/GenBank/DDBJ whole genome shotgun (WGS) entry which is preliminary data.</text>
</comment>